<dbReference type="GO" id="GO:0004721">
    <property type="term" value="F:phosphoprotein phosphatase activity"/>
    <property type="evidence" value="ECO:0007669"/>
    <property type="project" value="TreeGrafter"/>
</dbReference>
<dbReference type="Pfam" id="PF03907">
    <property type="entry name" value="Spo7"/>
    <property type="match status" value="1"/>
</dbReference>
<feature type="compositionally biased region" description="Low complexity" evidence="1">
    <location>
        <begin position="199"/>
        <end position="208"/>
    </location>
</feature>
<dbReference type="InterPro" id="IPR005605">
    <property type="entry name" value="Spo7"/>
</dbReference>
<organism evidence="3 4">
    <name type="scientific">Candida verbasci</name>
    <dbReference type="NCBI Taxonomy" id="1227364"/>
    <lineage>
        <taxon>Eukaryota</taxon>
        <taxon>Fungi</taxon>
        <taxon>Dikarya</taxon>
        <taxon>Ascomycota</taxon>
        <taxon>Saccharomycotina</taxon>
        <taxon>Pichiomycetes</taxon>
        <taxon>Debaryomycetaceae</taxon>
        <taxon>Candida/Lodderomyces clade</taxon>
        <taxon>Candida</taxon>
    </lineage>
</organism>
<feature type="transmembrane region" description="Helical" evidence="2">
    <location>
        <begin position="276"/>
        <end position="295"/>
    </location>
</feature>
<dbReference type="AlphaFoldDB" id="A0A9W4TTT7"/>
<evidence type="ECO:0000313" key="4">
    <source>
        <dbReference type="Proteomes" id="UP001152885"/>
    </source>
</evidence>
<evidence type="ECO:0000256" key="2">
    <source>
        <dbReference type="SAM" id="Phobius"/>
    </source>
</evidence>
<dbReference type="PANTHER" id="PTHR28249">
    <property type="entry name" value="SPORULATION-SPECIFIC PROTEIN SPO7"/>
    <property type="match status" value="1"/>
</dbReference>
<keyword evidence="2" id="KW-1133">Transmembrane helix</keyword>
<evidence type="ECO:0008006" key="5">
    <source>
        <dbReference type="Google" id="ProtNLM"/>
    </source>
</evidence>
<feature type="compositionally biased region" description="Polar residues" evidence="1">
    <location>
        <begin position="491"/>
        <end position="510"/>
    </location>
</feature>
<dbReference type="GO" id="GO:0006998">
    <property type="term" value="P:nuclear envelope organization"/>
    <property type="evidence" value="ECO:0007669"/>
    <property type="project" value="TreeGrafter"/>
</dbReference>
<reference evidence="3" key="1">
    <citation type="submission" date="2022-12" db="EMBL/GenBank/DDBJ databases">
        <authorList>
            <person name="Brejova B."/>
        </authorList>
    </citation>
    <scope>NUCLEOTIDE SEQUENCE</scope>
</reference>
<gene>
    <name evidence="3" type="ORF">CANVERA_P0975</name>
</gene>
<feature type="compositionally biased region" description="Low complexity" evidence="1">
    <location>
        <begin position="165"/>
        <end position="188"/>
    </location>
</feature>
<protein>
    <recommendedName>
        <fullName evidence="5">Sporulation-specific protein SPO7</fullName>
    </recommendedName>
</protein>
<feature type="transmembrane region" description="Helical" evidence="2">
    <location>
        <begin position="307"/>
        <end position="325"/>
    </location>
</feature>
<feature type="compositionally biased region" description="Basic and acidic residues" evidence="1">
    <location>
        <begin position="225"/>
        <end position="235"/>
    </location>
</feature>
<dbReference type="GO" id="GO:0019888">
    <property type="term" value="F:protein phosphatase regulator activity"/>
    <property type="evidence" value="ECO:0007669"/>
    <property type="project" value="InterPro"/>
</dbReference>
<proteinExistence type="predicted"/>
<feature type="region of interest" description="Disordered" evidence="1">
    <location>
        <begin position="476"/>
        <end position="518"/>
    </location>
</feature>
<dbReference type="EMBL" id="CANTUO010000001">
    <property type="protein sequence ID" value="CAI5756459.1"/>
    <property type="molecule type" value="Genomic_DNA"/>
</dbReference>
<evidence type="ECO:0000256" key="1">
    <source>
        <dbReference type="SAM" id="MobiDB-lite"/>
    </source>
</evidence>
<name>A0A9W4TTT7_9ASCO</name>
<comment type="caution">
    <text evidence="3">The sequence shown here is derived from an EMBL/GenBank/DDBJ whole genome shotgun (WGS) entry which is preliminary data.</text>
</comment>
<feature type="compositionally biased region" description="Polar residues" evidence="1">
    <location>
        <begin position="138"/>
        <end position="150"/>
    </location>
</feature>
<feature type="compositionally biased region" description="Acidic residues" evidence="1">
    <location>
        <begin position="154"/>
        <end position="164"/>
    </location>
</feature>
<dbReference type="GO" id="GO:0071595">
    <property type="term" value="C:Nem1-Spo7 phosphatase complex"/>
    <property type="evidence" value="ECO:0007669"/>
    <property type="project" value="TreeGrafter"/>
</dbReference>
<dbReference type="Proteomes" id="UP001152885">
    <property type="component" value="Unassembled WGS sequence"/>
</dbReference>
<sequence length="518" mass="58818">MNEKLNYNEEKQHQQTSNIMNKSPDSLSLNDSSSLSIPSSPEYQDNGRKISEFSSNSSILNDNEIDEENLNLISPPKSPRLTNSSTMKLINSNKYDDNVIFSDSDELASQSSLDLQNTNSTAPSKNIKFQIQNLSHNLKQQKQNQSSPNRNLSSDEDDDLDLDNGEINLLKKSISNSSRSKSNSCNLSTPKNKIKRSSESPSGRRSSSPDTDSITRRKKNRRKSKEPSEKSHKSNEILGSGYTSMPASGKVFRNLLILEESLREQVIQQKAMRRKYLTFLTILCSIIAALTHYLFISNSPTQGTTRVILQFFLLATIITLMLYHLSGEYQKTIVLPRKFLSSTNKGLRQLNIRLVKIKLPIIDKVTDTIREILSSIIEIALDGFHKISPNSINNKDSKIEIFLVKCKAQCQPRIGVTDVKLVLNARVFNTDIRESWEMYRSEFWINEGVRRRNHLLNFINQETAQTTSLDNNKIIKRRKRKSSSIPSKLSEQNLQKLSNETESAQLSFPSSPLKVEVE</sequence>
<keyword evidence="4" id="KW-1185">Reference proteome</keyword>
<dbReference type="PANTHER" id="PTHR28249:SF1">
    <property type="entry name" value="SPORULATION-SPECIFIC PROTEIN SPO7"/>
    <property type="match status" value="1"/>
</dbReference>
<feature type="region of interest" description="Disordered" evidence="1">
    <location>
        <begin position="138"/>
        <end position="242"/>
    </location>
</feature>
<keyword evidence="2" id="KW-0812">Transmembrane</keyword>
<feature type="compositionally biased region" description="Low complexity" evidence="1">
    <location>
        <begin position="23"/>
        <end position="41"/>
    </location>
</feature>
<accession>A0A9W4TTT7</accession>
<feature type="region of interest" description="Disordered" evidence="1">
    <location>
        <begin position="1"/>
        <end position="63"/>
    </location>
</feature>
<feature type="compositionally biased region" description="Basic and acidic residues" evidence="1">
    <location>
        <begin position="1"/>
        <end position="13"/>
    </location>
</feature>
<keyword evidence="2" id="KW-0472">Membrane</keyword>
<evidence type="ECO:0000313" key="3">
    <source>
        <dbReference type="EMBL" id="CAI5756459.1"/>
    </source>
</evidence>
<dbReference type="OrthoDB" id="5599171at2759"/>